<dbReference type="OrthoDB" id="9803279at2"/>
<dbReference type="SUPFAM" id="SSF53756">
    <property type="entry name" value="UDP-Glycosyltransferase/glycogen phosphorylase"/>
    <property type="match status" value="1"/>
</dbReference>
<sequence length="422" mass="46355">MSKKVLFISDHGDPLAELGGKQAGGQNNYVKQLALALEDIGWQVDVATHWCETSAPRIEHFGQNCRVIRIAAGEKGFVPKDKMFGMLSAFYRELKTAVDLSSYDVTHTHYYLSGLIGIKVRDEYAIPFVHTSHSLGWAKTEATGIRDERREQAETEILQTADYILATTKSEKLLIQERVENPAPIQVIPIGVDAAFRTFGSRKQLRKNLGHSEPLFVFAGRLEETKGIFTLLEAFQILMKRNSGEFHPSLLLAGGEPDSINPENGLPYDERLRTAVNGAEGQVQFLGPQTQEQLAELFNAATATLVPSHYESFGMVAAEAQACGSPVIASNVGGLKNVVRDGITGLLTEGGNAHDLAVAMEVLAVNSILAERMSRRAEEVANQEFQWPSISKQVNSLYEVIADVRSNTYFGDRFGRDASGRS</sequence>
<accession>A0A1Q2KVB0</accession>
<evidence type="ECO:0000259" key="2">
    <source>
        <dbReference type="Pfam" id="PF13439"/>
    </source>
</evidence>
<protein>
    <submittedName>
        <fullName evidence="3">Glycosyl transferase family 1</fullName>
    </submittedName>
</protein>
<name>A0A1Q2KVB0_9BACL</name>
<dbReference type="Gene3D" id="3.40.50.2000">
    <property type="entry name" value="Glycogen Phosphorylase B"/>
    <property type="match status" value="2"/>
</dbReference>
<evidence type="ECO:0000313" key="3">
    <source>
        <dbReference type="EMBL" id="AQQ52119.1"/>
    </source>
</evidence>
<feature type="domain" description="Glycosyl transferase family 1" evidence="1">
    <location>
        <begin position="206"/>
        <end position="379"/>
    </location>
</feature>
<dbReference type="GO" id="GO:0016757">
    <property type="term" value="F:glycosyltransferase activity"/>
    <property type="evidence" value="ECO:0007669"/>
    <property type="project" value="InterPro"/>
</dbReference>
<keyword evidence="3" id="KW-0808">Transferase</keyword>
<dbReference type="InterPro" id="IPR050194">
    <property type="entry name" value="Glycosyltransferase_grp1"/>
</dbReference>
<dbReference type="Proteomes" id="UP000188184">
    <property type="component" value="Chromosome"/>
</dbReference>
<dbReference type="Pfam" id="PF13439">
    <property type="entry name" value="Glyco_transf_4"/>
    <property type="match status" value="1"/>
</dbReference>
<dbReference type="PANTHER" id="PTHR45947:SF3">
    <property type="entry name" value="SULFOQUINOVOSYL TRANSFERASE SQD2"/>
    <property type="match status" value="1"/>
</dbReference>
<dbReference type="InterPro" id="IPR028098">
    <property type="entry name" value="Glyco_trans_4-like_N"/>
</dbReference>
<dbReference type="InterPro" id="IPR001296">
    <property type="entry name" value="Glyco_trans_1"/>
</dbReference>
<organism evidence="3 4">
    <name type="scientific">Planococcus lenghuensis</name>
    <dbReference type="NCBI Taxonomy" id="2213202"/>
    <lineage>
        <taxon>Bacteria</taxon>
        <taxon>Bacillati</taxon>
        <taxon>Bacillota</taxon>
        <taxon>Bacilli</taxon>
        <taxon>Bacillales</taxon>
        <taxon>Caryophanaceae</taxon>
        <taxon>Planococcus</taxon>
    </lineage>
</organism>
<dbReference type="PANTHER" id="PTHR45947">
    <property type="entry name" value="SULFOQUINOVOSYL TRANSFERASE SQD2"/>
    <property type="match status" value="1"/>
</dbReference>
<gene>
    <name evidence="3" type="ORF">B0X71_02585</name>
</gene>
<dbReference type="Pfam" id="PF00534">
    <property type="entry name" value="Glycos_transf_1"/>
    <property type="match status" value="1"/>
</dbReference>
<dbReference type="KEGG" id="pmar:B0X71_02585"/>
<feature type="domain" description="Glycosyltransferase subfamily 4-like N-terminal" evidence="2">
    <location>
        <begin position="24"/>
        <end position="195"/>
    </location>
</feature>
<evidence type="ECO:0000259" key="1">
    <source>
        <dbReference type="Pfam" id="PF00534"/>
    </source>
</evidence>
<dbReference type="RefSeq" id="WP_077587991.1">
    <property type="nucleotide sequence ID" value="NZ_CP019640.1"/>
</dbReference>
<evidence type="ECO:0000313" key="4">
    <source>
        <dbReference type="Proteomes" id="UP000188184"/>
    </source>
</evidence>
<dbReference type="AlphaFoldDB" id="A0A1Q2KVB0"/>
<dbReference type="EMBL" id="CP019640">
    <property type="protein sequence ID" value="AQQ52119.1"/>
    <property type="molecule type" value="Genomic_DNA"/>
</dbReference>
<reference evidence="3 4" key="1">
    <citation type="submission" date="2017-02" db="EMBL/GenBank/DDBJ databases">
        <title>The complete genomic sequence of a novel cold adapted crude oil-degrading bacterium Planococcus qaidamina Y42.</title>
        <authorList>
            <person name="Yang R."/>
        </authorList>
    </citation>
    <scope>NUCLEOTIDE SEQUENCE [LARGE SCALE GENOMIC DNA]</scope>
    <source>
        <strain evidence="3 4">Y42</strain>
    </source>
</reference>
<keyword evidence="4" id="KW-1185">Reference proteome</keyword>
<proteinExistence type="predicted"/>